<evidence type="ECO:0000313" key="6">
    <source>
        <dbReference type="EMBL" id="KAE9468031.1"/>
    </source>
</evidence>
<gene>
    <name evidence="6" type="ORF">C3L33_00080</name>
</gene>
<organism evidence="6 7">
    <name type="scientific">Rhododendron williamsianum</name>
    <dbReference type="NCBI Taxonomy" id="262921"/>
    <lineage>
        <taxon>Eukaryota</taxon>
        <taxon>Viridiplantae</taxon>
        <taxon>Streptophyta</taxon>
        <taxon>Embryophyta</taxon>
        <taxon>Tracheophyta</taxon>
        <taxon>Spermatophyta</taxon>
        <taxon>Magnoliopsida</taxon>
        <taxon>eudicotyledons</taxon>
        <taxon>Gunneridae</taxon>
        <taxon>Pentapetalae</taxon>
        <taxon>asterids</taxon>
        <taxon>Ericales</taxon>
        <taxon>Ericaceae</taxon>
        <taxon>Ericoideae</taxon>
        <taxon>Rhodoreae</taxon>
        <taxon>Rhododendron</taxon>
    </lineage>
</organism>
<keyword evidence="3" id="KW-0862">Zinc</keyword>
<dbReference type="OrthoDB" id="10044343at2759"/>
<evidence type="ECO:0000256" key="2">
    <source>
        <dbReference type="ARBA" id="ARBA00022723"/>
    </source>
</evidence>
<accession>A0A6A4MLS5</accession>
<keyword evidence="3" id="KW-0863">Zinc-finger</keyword>
<dbReference type="AlphaFoldDB" id="A0A6A4MLS5"/>
<dbReference type="GO" id="GO:0008270">
    <property type="term" value="F:zinc ion binding"/>
    <property type="evidence" value="ECO:0007669"/>
    <property type="project" value="UniProtKB-KW"/>
</dbReference>
<feature type="domain" description="FLZ-type" evidence="5">
    <location>
        <begin position="77"/>
        <end position="121"/>
    </location>
</feature>
<keyword evidence="2" id="KW-0479">Metal-binding</keyword>
<dbReference type="PANTHER" id="PTHR46694">
    <property type="entry name" value="AT-RICH INTERACTIVE DOMAIN-CONTAINING PROTEIN 4"/>
    <property type="match status" value="1"/>
</dbReference>
<name>A0A6A4MLS5_9ERIC</name>
<comment type="caution">
    <text evidence="6">The sequence shown here is derived from an EMBL/GenBank/DDBJ whole genome shotgun (WGS) entry which is preliminary data.</text>
</comment>
<dbReference type="PROSITE" id="PS51795">
    <property type="entry name" value="ZF_FLZ"/>
    <property type="match status" value="1"/>
</dbReference>
<comment type="similarity">
    <text evidence="1">Belongs to the FLZ family.</text>
</comment>
<dbReference type="SUPFAM" id="SSF46774">
    <property type="entry name" value="ARID-like"/>
    <property type="match status" value="1"/>
</dbReference>
<feature type="zinc finger region" description="FLZ-type" evidence="4">
    <location>
        <begin position="77"/>
        <end position="121"/>
    </location>
</feature>
<evidence type="ECO:0000256" key="1">
    <source>
        <dbReference type="ARBA" id="ARBA00009374"/>
    </source>
</evidence>
<evidence type="ECO:0000313" key="7">
    <source>
        <dbReference type="Proteomes" id="UP000428333"/>
    </source>
</evidence>
<evidence type="ECO:0000259" key="5">
    <source>
        <dbReference type="PROSITE" id="PS51795"/>
    </source>
</evidence>
<protein>
    <recommendedName>
        <fullName evidence="5">FLZ-type domain-containing protein</fullName>
    </recommendedName>
</protein>
<dbReference type="CDD" id="cd16100">
    <property type="entry name" value="ARID"/>
    <property type="match status" value="1"/>
</dbReference>
<sequence>MGEEDVPQRSENRFNFKPQQRASVDGVGLRILIEISQGKSNFNIVVKKPTLKLKTKPTFPRNRIHTHHPSFSHESNSFLKSCFLCTKELSLDKDVYMYKGDQGFCSVECRDRQIYLDEIKEMEESTKKMVANNRQCRRTSDRRESRALLEQFRQRHKPNASTKESKDRIQVFLLDAASVEVLLNQATEGGCVLVKMGRTGLALVKGVNLLRYCWWLIQMMFSVQGASKNTCGVLAVLCGRTFEEKQKQDAADAWRYPFPEIVSSGRLEVQTLNNPSRQEFRRVVDSCQPNFVYLQGEQLPHDEVGSLVWAGAHLSTAEAVAGLFGSVLPTTVYLELPNGEKLAEALHSKGIPYVIYWKNTFSCYAACHFRHALFSVVQSSSSHTWDAFQLAHASFRLYCIRNNLVLPANSQKSNDNLGPHLLGEPPKINVTPPELAAGDDEEGSPDAAAVNIYDDDVSMKFLVCGVACSLDAFLLGSLEDGLNALLSIEVSMMKWFLVMRGSKLHNRVSALPPPLQAGTFSRGVVTMRCDFSTCSSAHISLLVSGSAQTCFDDQLLENHIKSEVIEKSQLIHALPNSEENRQPLSEPRRSASVACGASVFEVCMKVPAWASQVLRQLAPDVSYRSLAALGIASIQGLAVASFEKDDAERLLFFCTKQGKDPNLNSSYFSTLPSWLRPPAPSRKRSELCQETSQGPPNGLVVGNFKREDKGLTNGVISIPLVPVRRQLKVAAMRPIPHIRHQKMLPFSATIEVDGHDRGQVKASVSVAPSKHSLMGSNPISHRKSNSNSFQAKQIISLNPLPLKKHGCDRSPIHVCSEEEFLKDVMQFLILRGHTRLIPQGGLAEFPDAILNAKRLDLFNLYREGVGNTLKRHYETYLLEYELAHDDVDGECCLLCHSCCLLTTGSQTFYSSAAGDWVNCGICGEWAHFGCDRRQGLGAFKDYAKTDGLDQMDLGSIVLFENSSSSHLGLKEEFAKLVRGGGLQDSKSRTPGS</sequence>
<reference evidence="6 7" key="1">
    <citation type="journal article" date="2019" name="Genome Biol. Evol.">
        <title>The Rhododendron genome and chromosomal organization provide insight into shared whole-genome duplications across the heath family (Ericaceae).</title>
        <authorList>
            <person name="Soza V.L."/>
            <person name="Lindsley D."/>
            <person name="Waalkes A."/>
            <person name="Ramage E."/>
            <person name="Patwardhan R.P."/>
            <person name="Burton J.N."/>
            <person name="Adey A."/>
            <person name="Kumar A."/>
            <person name="Qiu R."/>
            <person name="Shendure J."/>
            <person name="Hall B."/>
        </authorList>
    </citation>
    <scope>NUCLEOTIDE SEQUENCE [LARGE SCALE GENOMIC DNA]</scope>
    <source>
        <strain evidence="6">RSF 1966-606</strain>
    </source>
</reference>
<dbReference type="GO" id="GO:0003677">
    <property type="term" value="F:DNA binding"/>
    <property type="evidence" value="ECO:0007669"/>
    <property type="project" value="InterPro"/>
</dbReference>
<dbReference type="InterPro" id="IPR007650">
    <property type="entry name" value="Zf-FLZ_dom"/>
</dbReference>
<proteinExistence type="inferred from homology"/>
<dbReference type="EMBL" id="QEFC01000003">
    <property type="protein sequence ID" value="KAE9468031.1"/>
    <property type="molecule type" value="Genomic_DNA"/>
</dbReference>
<feature type="non-terminal residue" evidence="6">
    <location>
        <position position="1"/>
    </location>
</feature>
<dbReference type="Pfam" id="PF04570">
    <property type="entry name" value="zf-FLZ"/>
    <property type="match status" value="1"/>
</dbReference>
<keyword evidence="7" id="KW-1185">Reference proteome</keyword>
<dbReference type="Proteomes" id="UP000428333">
    <property type="component" value="Linkage Group LG01"/>
</dbReference>
<evidence type="ECO:0000256" key="3">
    <source>
        <dbReference type="ARBA" id="ARBA00022771"/>
    </source>
</evidence>
<dbReference type="InterPro" id="IPR042293">
    <property type="entry name" value="ARID4"/>
</dbReference>
<dbReference type="PANTHER" id="PTHR46694:SF1">
    <property type="entry name" value="AT-RICH INTERACTIVE DOMAIN-CONTAINING PROTEIN 4"/>
    <property type="match status" value="1"/>
</dbReference>
<evidence type="ECO:0000256" key="4">
    <source>
        <dbReference type="PROSITE-ProRule" id="PRU01131"/>
    </source>
</evidence>
<dbReference type="InterPro" id="IPR036431">
    <property type="entry name" value="ARID_dom_sf"/>
</dbReference>